<dbReference type="Gene3D" id="3.40.50.800">
    <property type="entry name" value="Anticodon-binding domain"/>
    <property type="match status" value="1"/>
</dbReference>
<dbReference type="PANTHER" id="PTHR11451">
    <property type="entry name" value="THREONINE-TRNA LIGASE"/>
    <property type="match status" value="1"/>
</dbReference>
<dbReference type="InterPro" id="IPR033728">
    <property type="entry name" value="ThrRS_core"/>
</dbReference>
<dbReference type="InterPro" id="IPR002320">
    <property type="entry name" value="Thr-tRNA-ligase_IIa"/>
</dbReference>
<dbReference type="InterPro" id="IPR006195">
    <property type="entry name" value="aa-tRNA-synth_II"/>
</dbReference>
<evidence type="ECO:0000256" key="5">
    <source>
        <dbReference type="ARBA" id="ARBA00022723"/>
    </source>
</evidence>
<keyword evidence="9" id="KW-0648">Protein biosynthesis</keyword>
<dbReference type="Pfam" id="PF03129">
    <property type="entry name" value="HGTP_anticodon"/>
    <property type="match status" value="1"/>
</dbReference>
<evidence type="ECO:0000256" key="3">
    <source>
        <dbReference type="ARBA" id="ARBA00022490"/>
    </source>
</evidence>
<dbReference type="Gene3D" id="3.30.930.10">
    <property type="entry name" value="Bira Bifunctional Protein, Domain 2"/>
    <property type="match status" value="1"/>
</dbReference>
<dbReference type="InterPro" id="IPR002314">
    <property type="entry name" value="aa-tRNA-synt_IIb"/>
</dbReference>
<keyword evidence="7" id="KW-0862">Zinc</keyword>
<dbReference type="FunFam" id="3.30.930.10:FF:000002">
    <property type="entry name" value="Threonine--tRNA ligase"/>
    <property type="match status" value="1"/>
</dbReference>
<dbReference type="Proteomes" id="UP000198906">
    <property type="component" value="Unassembled WGS sequence"/>
</dbReference>
<dbReference type="SUPFAM" id="SSF55681">
    <property type="entry name" value="Class II aaRS and biotin synthetases"/>
    <property type="match status" value="1"/>
</dbReference>
<evidence type="ECO:0000256" key="12">
    <source>
        <dbReference type="NCBIfam" id="TIGR00418"/>
    </source>
</evidence>
<evidence type="ECO:0000256" key="9">
    <source>
        <dbReference type="ARBA" id="ARBA00022917"/>
    </source>
</evidence>
<evidence type="ECO:0000256" key="1">
    <source>
        <dbReference type="ARBA" id="ARBA00008226"/>
    </source>
</evidence>
<comment type="similarity">
    <text evidence="1">Belongs to the class-II aminoacyl-tRNA synthetase family.</text>
</comment>
<dbReference type="PANTHER" id="PTHR11451:SF56">
    <property type="entry name" value="THREONINE--TRNA LIGASE 1"/>
    <property type="match status" value="1"/>
</dbReference>
<dbReference type="GO" id="GO:0046872">
    <property type="term" value="F:metal ion binding"/>
    <property type="evidence" value="ECO:0007669"/>
    <property type="project" value="UniProtKB-KW"/>
</dbReference>
<evidence type="ECO:0000259" key="13">
    <source>
        <dbReference type="PROSITE" id="PS50862"/>
    </source>
</evidence>
<dbReference type="GO" id="GO:0005737">
    <property type="term" value="C:cytoplasm"/>
    <property type="evidence" value="ECO:0007669"/>
    <property type="project" value="UniProtKB-UniRule"/>
</dbReference>
<comment type="catalytic activity">
    <reaction evidence="11">
        <text>tRNA(Thr) + L-threonine + ATP = L-threonyl-tRNA(Thr) + AMP + diphosphate + H(+)</text>
        <dbReference type="Rhea" id="RHEA:24624"/>
        <dbReference type="Rhea" id="RHEA-COMP:9670"/>
        <dbReference type="Rhea" id="RHEA-COMP:9704"/>
        <dbReference type="ChEBI" id="CHEBI:15378"/>
        <dbReference type="ChEBI" id="CHEBI:30616"/>
        <dbReference type="ChEBI" id="CHEBI:33019"/>
        <dbReference type="ChEBI" id="CHEBI:57926"/>
        <dbReference type="ChEBI" id="CHEBI:78442"/>
        <dbReference type="ChEBI" id="CHEBI:78534"/>
        <dbReference type="ChEBI" id="CHEBI:456215"/>
        <dbReference type="EC" id="6.1.1.3"/>
    </reaction>
</comment>
<reference evidence="15" key="1">
    <citation type="submission" date="2016-06" db="EMBL/GenBank/DDBJ databases">
        <authorList>
            <person name="Varghese N."/>
        </authorList>
    </citation>
    <scope>NUCLEOTIDE SEQUENCE [LARGE SCALE GENOMIC DNA]</scope>
    <source>
        <strain evidence="15">DSM 46123</strain>
    </source>
</reference>
<gene>
    <name evidence="14" type="ORF">GA0074694_2434</name>
</gene>
<proteinExistence type="inferred from homology"/>
<evidence type="ECO:0000256" key="4">
    <source>
        <dbReference type="ARBA" id="ARBA00022598"/>
    </source>
</evidence>
<dbReference type="SUPFAM" id="SSF52954">
    <property type="entry name" value="Class II aaRS ABD-related"/>
    <property type="match status" value="1"/>
</dbReference>
<protein>
    <recommendedName>
        <fullName evidence="2 12">Threonine--tRNA ligase</fullName>
        <ecNumber evidence="2 12">6.1.1.3</ecNumber>
    </recommendedName>
</protein>
<keyword evidence="6" id="KW-0547">Nucleotide-binding</keyword>
<feature type="domain" description="Aminoacyl-transfer RNA synthetases class-II family profile" evidence="13">
    <location>
        <begin position="29"/>
        <end position="297"/>
    </location>
</feature>
<evidence type="ECO:0000256" key="6">
    <source>
        <dbReference type="ARBA" id="ARBA00022741"/>
    </source>
</evidence>
<dbReference type="GO" id="GO:0006435">
    <property type="term" value="P:threonyl-tRNA aminoacylation"/>
    <property type="evidence" value="ECO:0007669"/>
    <property type="project" value="UniProtKB-UniRule"/>
</dbReference>
<evidence type="ECO:0000256" key="2">
    <source>
        <dbReference type="ARBA" id="ARBA00013163"/>
    </source>
</evidence>
<dbReference type="RefSeq" id="WP_091456993.1">
    <property type="nucleotide sequence ID" value="NZ_FMHU01000001.1"/>
</dbReference>
<accession>A0A1C6RNB6</accession>
<dbReference type="InterPro" id="IPR004154">
    <property type="entry name" value="Anticodon-bd"/>
</dbReference>
<dbReference type="GO" id="GO:0004829">
    <property type="term" value="F:threonine-tRNA ligase activity"/>
    <property type="evidence" value="ECO:0007669"/>
    <property type="project" value="UniProtKB-UniRule"/>
</dbReference>
<dbReference type="PROSITE" id="PS50862">
    <property type="entry name" value="AA_TRNA_LIGASE_II"/>
    <property type="match status" value="1"/>
</dbReference>
<dbReference type="STRING" id="47866.GA0074694_2434"/>
<keyword evidence="4" id="KW-0436">Ligase</keyword>
<evidence type="ECO:0000256" key="10">
    <source>
        <dbReference type="ARBA" id="ARBA00023146"/>
    </source>
</evidence>
<dbReference type="EMBL" id="FMHU01000001">
    <property type="protein sequence ID" value="SCL18681.1"/>
    <property type="molecule type" value="Genomic_DNA"/>
</dbReference>
<dbReference type="PRINTS" id="PR01047">
    <property type="entry name" value="TRNASYNTHTHR"/>
</dbReference>
<dbReference type="InterPro" id="IPR045864">
    <property type="entry name" value="aa-tRNA-synth_II/BPL/LPL"/>
</dbReference>
<evidence type="ECO:0000256" key="8">
    <source>
        <dbReference type="ARBA" id="ARBA00022840"/>
    </source>
</evidence>
<keyword evidence="5" id="KW-0479">Metal-binding</keyword>
<dbReference type="Pfam" id="PF00587">
    <property type="entry name" value="tRNA-synt_2b"/>
    <property type="match status" value="1"/>
</dbReference>
<dbReference type="NCBIfam" id="TIGR00418">
    <property type="entry name" value="thrS"/>
    <property type="match status" value="1"/>
</dbReference>
<dbReference type="GO" id="GO:0005524">
    <property type="term" value="F:ATP binding"/>
    <property type="evidence" value="ECO:0007669"/>
    <property type="project" value="UniProtKB-KW"/>
</dbReference>
<dbReference type="EC" id="6.1.1.3" evidence="2 12"/>
<organism evidence="14 15">
    <name type="scientific">Micromonospora inyonensis</name>
    <dbReference type="NCBI Taxonomy" id="47866"/>
    <lineage>
        <taxon>Bacteria</taxon>
        <taxon>Bacillati</taxon>
        <taxon>Actinomycetota</taxon>
        <taxon>Actinomycetes</taxon>
        <taxon>Micromonosporales</taxon>
        <taxon>Micromonosporaceae</taxon>
        <taxon>Micromonospora</taxon>
    </lineage>
</organism>
<name>A0A1C6RNB6_9ACTN</name>
<evidence type="ECO:0000313" key="15">
    <source>
        <dbReference type="Proteomes" id="UP000198906"/>
    </source>
</evidence>
<keyword evidence="15" id="KW-1185">Reference proteome</keyword>
<dbReference type="CDD" id="cd00771">
    <property type="entry name" value="ThrRS_core"/>
    <property type="match status" value="1"/>
</dbReference>
<dbReference type="AlphaFoldDB" id="A0A1C6RNB6"/>
<keyword evidence="10 14" id="KW-0030">Aminoacyl-tRNA synthetase</keyword>
<dbReference type="InterPro" id="IPR036621">
    <property type="entry name" value="Anticodon-bd_dom_sf"/>
</dbReference>
<evidence type="ECO:0000256" key="11">
    <source>
        <dbReference type="ARBA" id="ARBA00049515"/>
    </source>
</evidence>
<evidence type="ECO:0000256" key="7">
    <source>
        <dbReference type="ARBA" id="ARBA00022833"/>
    </source>
</evidence>
<keyword evidence="3" id="KW-0963">Cytoplasm</keyword>
<evidence type="ECO:0000313" key="14">
    <source>
        <dbReference type="EMBL" id="SCL18681.1"/>
    </source>
</evidence>
<sequence length="399" mass="43708">MNDHRRLGRELELFASDPLSGAGLPLWLPAGAAARHAVEEYLRELERRAGYQHVHTPPLGRRELFALSGHLGYFAGDMFPPVRLSADDEFVLRPALCPHHALVYRARGRSYRELPLRVAELGGMYRAERSGVLGGLSRVRAIFLNDAHNFCALEQVGAEVAEILGLIRAAHAALGVRVAGFRLSLRGPGEKYVGDEEQWRRAEELLRAALAGIDHTEAPGEAAFYGPKIDIQVRDAAGRESTLSTIQLDFDKPERFDLSYVDAGGARRRPVMVHRSLVGSMERLFAYLIEEHAGAFPAWYAPVQVVVLPLDDRQADPAVGFARDCVRAGLRAEVDGAGSLGARIRDAARRRIPYVAVVGPREAAEGRVSLRQRDGRLLDPLPVPAALDLVTAAAQPPLE</sequence>
<keyword evidence="8" id="KW-0067">ATP-binding</keyword>